<dbReference type="EMBL" id="BOMQ01000059">
    <property type="protein sequence ID" value="GIE51387.1"/>
    <property type="molecule type" value="Genomic_DNA"/>
</dbReference>
<dbReference type="SUPFAM" id="SSF52540">
    <property type="entry name" value="P-loop containing nucleoside triphosphate hydrolases"/>
    <property type="match status" value="1"/>
</dbReference>
<accession>A0A919JLJ9</accession>
<keyword evidence="4" id="KW-1185">Reference proteome</keyword>
<protein>
    <recommendedName>
        <fullName evidence="2">NACHT domain-containing protein</fullName>
    </recommendedName>
</protein>
<dbReference type="PANTHER" id="PTHR46844:SF1">
    <property type="entry name" value="SLR5058 PROTEIN"/>
    <property type="match status" value="1"/>
</dbReference>
<evidence type="ECO:0000313" key="3">
    <source>
        <dbReference type="EMBL" id="GIE51387.1"/>
    </source>
</evidence>
<keyword evidence="1" id="KW-0472">Membrane</keyword>
<dbReference type="AlphaFoldDB" id="A0A919JLJ9"/>
<dbReference type="PANTHER" id="PTHR46844">
    <property type="entry name" value="SLR5058 PROTEIN"/>
    <property type="match status" value="1"/>
</dbReference>
<dbReference type="Pfam" id="PF05729">
    <property type="entry name" value="NACHT"/>
    <property type="match status" value="1"/>
</dbReference>
<feature type="transmembrane region" description="Helical" evidence="1">
    <location>
        <begin position="32"/>
        <end position="52"/>
    </location>
</feature>
<evidence type="ECO:0000313" key="4">
    <source>
        <dbReference type="Proteomes" id="UP000647172"/>
    </source>
</evidence>
<dbReference type="InterPro" id="IPR027417">
    <property type="entry name" value="P-loop_NTPase"/>
</dbReference>
<reference evidence="3" key="1">
    <citation type="submission" date="2021-01" db="EMBL/GenBank/DDBJ databases">
        <title>Whole genome shotgun sequence of Actinoplanes nipponensis NBRC 14063.</title>
        <authorList>
            <person name="Komaki H."/>
            <person name="Tamura T."/>
        </authorList>
    </citation>
    <scope>NUCLEOTIDE SEQUENCE</scope>
    <source>
        <strain evidence="3">NBRC 14063</strain>
    </source>
</reference>
<feature type="domain" description="NACHT" evidence="2">
    <location>
        <begin position="156"/>
        <end position="281"/>
    </location>
</feature>
<feature type="transmembrane region" description="Helical" evidence="1">
    <location>
        <begin position="6"/>
        <end position="25"/>
    </location>
</feature>
<dbReference type="SUPFAM" id="SSF56436">
    <property type="entry name" value="C-type lectin-like"/>
    <property type="match status" value="1"/>
</dbReference>
<sequence>MERAWRTVLGLLVVVAAPWIAVWTSRLRERPGLALLLALAWLAVVVVGWLFWKVAAESLHRHLGLWSTSVDRFIDQHLSRYGKVYGQWVMDSRRFLDAKGLATVGTFSPEMDEVFVDVGLTARAPRQVPPDLLGTAPVDSARRRSIWDFLHQDEPVVLAAIGAPGSGKTTLLNHVARSTARTAPDRRRPIPVLLQLRDHARAVAAEPGMSLPELIRRALPRLVVAEPAGWWENRLTRGKCVVLLDGLDEVANAAERRDIVAWVNQQIAVYPRNDFVVTSRPHGYRDAFVESATTLQVLSFTPDQVRRFLHGWYLAVERRATGTTGREVEMLAQEAADDLLDRLAASPALYDLTINPLLLTMIANVHRFRRSLPNSRADLYGEVCQVMLWRRQEAKRLDLNLPGISKERLLAWLAYEMMRSGTRDMSRRQLVDGIRPRLKRVSADVTPEDFINDVGSNGLLVERERELYAFAHLTFQEYLAARYLQEHGLERVLIEAVDDPWWRETTLLYLAGADADPIVRAALRSGTPTALSLAFECAEIGAELAPELRQRLTEVLAEGFDPAASVESRRLVAGVLASRYLRRLVPTPAGTRVCPDPITADLYWMFRKDTGVPAPDGRPAVRQNAPVRGVWSTDAAGFVRWINALTTANGSGTHQGAGLLYRLPTAEELDMLAAGPGPAAQILQSRAQRVWNTTDGVSAPTVWTLAGRPAANVVPTDELLTAVVADLRPSGVLAQLMTVTAIETAGRLALTGPPIRAAAEELARGMMAIRSGRDAGGLENSTALDDLRGPLAKAGEAATLLGRALAGLPRISPDVAEQLELVLARHPIARAVEHLEKAASLGRDVAIAQEWNRDLGVDSALPNARSIRDRVRRSRQRLRELADTMGSPAPTLSPLELRLGLDAEPLRFAGRDRAGPSPNGALGTSLRLATSAVLKQQGPDADRDAATRFGLALLRFSAATTPEPIPVDLGELAEVVRRLPDSAVRRFSSPAWATAVLRMLREAAVPVLERQAPMTEATATAIRVPALILAAEAIHIKQEPLARDLRHLAAATCLMRRRAADAGLLESLILATA</sequence>
<keyword evidence="1" id="KW-0812">Transmembrane</keyword>
<proteinExistence type="predicted"/>
<dbReference type="InterPro" id="IPR007111">
    <property type="entry name" value="NACHT_NTPase"/>
</dbReference>
<comment type="caution">
    <text evidence="3">The sequence shown here is derived from an EMBL/GenBank/DDBJ whole genome shotgun (WGS) entry which is preliminary data.</text>
</comment>
<organism evidence="3 4">
    <name type="scientific">Actinoplanes nipponensis</name>
    <dbReference type="NCBI Taxonomy" id="135950"/>
    <lineage>
        <taxon>Bacteria</taxon>
        <taxon>Bacillati</taxon>
        <taxon>Actinomycetota</taxon>
        <taxon>Actinomycetes</taxon>
        <taxon>Micromonosporales</taxon>
        <taxon>Micromonosporaceae</taxon>
        <taxon>Actinoplanes</taxon>
    </lineage>
</organism>
<evidence type="ECO:0000256" key="1">
    <source>
        <dbReference type="SAM" id="Phobius"/>
    </source>
</evidence>
<dbReference type="PROSITE" id="PS50837">
    <property type="entry name" value="NACHT"/>
    <property type="match status" value="1"/>
</dbReference>
<gene>
    <name evidence="3" type="ORF">Ani05nite_49210</name>
</gene>
<name>A0A919JLJ9_9ACTN</name>
<dbReference type="Gene3D" id="3.40.50.300">
    <property type="entry name" value="P-loop containing nucleotide triphosphate hydrolases"/>
    <property type="match status" value="1"/>
</dbReference>
<dbReference type="InterPro" id="IPR016187">
    <property type="entry name" value="CTDL_fold"/>
</dbReference>
<keyword evidence="1" id="KW-1133">Transmembrane helix</keyword>
<dbReference type="Proteomes" id="UP000647172">
    <property type="component" value="Unassembled WGS sequence"/>
</dbReference>
<evidence type="ECO:0000259" key="2">
    <source>
        <dbReference type="PROSITE" id="PS50837"/>
    </source>
</evidence>
<dbReference type="RefSeq" id="WP_203771885.1">
    <property type="nucleotide sequence ID" value="NZ_BAAAYJ010000051.1"/>
</dbReference>